<reference evidence="2" key="1">
    <citation type="submission" date="2016-10" db="EMBL/GenBank/DDBJ databases">
        <authorList>
            <person name="Varghese N."/>
            <person name="Submissions S."/>
        </authorList>
    </citation>
    <scope>NUCLEOTIDE SEQUENCE [LARGE SCALE GENOMIC DNA]</scope>
    <source>
        <strain evidence="2">S7</strain>
    </source>
</reference>
<evidence type="ECO:0000313" key="1">
    <source>
        <dbReference type="EMBL" id="SFP81504.1"/>
    </source>
</evidence>
<evidence type="ECO:0008006" key="3">
    <source>
        <dbReference type="Google" id="ProtNLM"/>
    </source>
</evidence>
<dbReference type="STRING" id="1884432.SAMN05518683_110131"/>
<gene>
    <name evidence="1" type="ORF">SAMN05518683_110131</name>
</gene>
<dbReference type="AlphaFoldDB" id="A0A1I5TEN3"/>
<sequence>MNKKEVSKVKTHEMKAGLYCNQCREETSHVIQYINEEISTITCRECSRTVDIDIDIMTELYDEVYHRITTKPARITRESREDLSHFFFSLPGRFLSKPYRLFKDADETRKTISRYRR</sequence>
<organism evidence="1 2">
    <name type="scientific">Salibacterium halotolerans</name>
    <dbReference type="NCBI Taxonomy" id="1884432"/>
    <lineage>
        <taxon>Bacteria</taxon>
        <taxon>Bacillati</taxon>
        <taxon>Bacillota</taxon>
        <taxon>Bacilli</taxon>
        <taxon>Bacillales</taxon>
        <taxon>Bacillaceae</taxon>
    </lineage>
</organism>
<dbReference type="Proteomes" id="UP000198892">
    <property type="component" value="Unassembled WGS sequence"/>
</dbReference>
<protein>
    <recommendedName>
        <fullName evidence="3">Bh protein</fullName>
    </recommendedName>
</protein>
<accession>A0A1I5TEN3</accession>
<proteinExistence type="predicted"/>
<dbReference type="EMBL" id="FOXD01000010">
    <property type="protein sequence ID" value="SFP81504.1"/>
    <property type="molecule type" value="Genomic_DNA"/>
</dbReference>
<keyword evidence="2" id="KW-1185">Reference proteome</keyword>
<dbReference type="RefSeq" id="WP_244504301.1">
    <property type="nucleotide sequence ID" value="NZ_FOXD01000010.1"/>
</dbReference>
<evidence type="ECO:0000313" key="2">
    <source>
        <dbReference type="Proteomes" id="UP000198892"/>
    </source>
</evidence>
<name>A0A1I5TEN3_9BACI</name>